<keyword evidence="1" id="KW-0805">Transcription regulation</keyword>
<evidence type="ECO:0000256" key="4">
    <source>
        <dbReference type="SAM" id="MobiDB-lite"/>
    </source>
</evidence>
<name>A0A9W9PTW2_9EURO</name>
<reference evidence="5" key="1">
    <citation type="submission" date="2022-12" db="EMBL/GenBank/DDBJ databases">
        <authorList>
            <person name="Petersen C."/>
        </authorList>
    </citation>
    <scope>NUCLEOTIDE SEQUENCE</scope>
    <source>
        <strain evidence="5">IBT 21472</strain>
    </source>
</reference>
<keyword evidence="2" id="KW-0804">Transcription</keyword>
<gene>
    <name evidence="5" type="ORF">N7476_007216</name>
</gene>
<sequence>MPSSPRDMLRLPPIDSHPVLIARKLLVLGTFLQGMPPYLTRDSKERGIYLCSIMTHAVDTATRLVTTNDELIGSVEGIECIMIEAMYHNYSGNLHRAWISIHRAVAIAQMLALHRGLGSSSLKILDPETRATFNSIQISFRLAQMDRYLSIMLGLPYSSVINDFSTSQALENCHPNGKLQRIHCVVAGNILEGKEDDMNGFAKVHEDDLLLYNAASEMPPQWWMIPNFTSRDYDETNMFRDTISIMDQFSHYHLLMRLHLPYMLCNSSEHRYNHSKLTVLNSAREILSRYLTFRTSNPAKYYCRGSDFLAFMAITAICFAHISSHTQTQALDESSNPGTVLNSLAHSRPSDRGSMERTLELIESTARHDIDDIAYKLTRIIKNILIIEASAASGDMYSVSSSEEGKRELDCDARLTHGGKALYIRIPYLGTINFEHGVISKSNSTLPDILPMTIANTLDPNQPANQLPLGSEELSAVHSENQFNWSYSKAIPSSHHQISSWQQYSAFYGFGIANSSESEPAQLLPSTEFTLNDDEWYLQGIDLAFFDSILRGQK</sequence>
<feature type="region of interest" description="Disordered" evidence="4">
    <location>
        <begin position="330"/>
        <end position="352"/>
    </location>
</feature>
<protein>
    <recommendedName>
        <fullName evidence="7">Transcription factor domain-containing protein</fullName>
    </recommendedName>
</protein>
<dbReference type="PANTHER" id="PTHR47840">
    <property type="entry name" value="ZN(II)2CYS6 TRANSCRIPTION FACTOR (EUROFUNG)-RELATED"/>
    <property type="match status" value="1"/>
</dbReference>
<organism evidence="5 6">
    <name type="scientific">Penicillium atrosanguineum</name>
    <dbReference type="NCBI Taxonomy" id="1132637"/>
    <lineage>
        <taxon>Eukaryota</taxon>
        <taxon>Fungi</taxon>
        <taxon>Dikarya</taxon>
        <taxon>Ascomycota</taxon>
        <taxon>Pezizomycotina</taxon>
        <taxon>Eurotiomycetes</taxon>
        <taxon>Eurotiomycetidae</taxon>
        <taxon>Eurotiales</taxon>
        <taxon>Aspergillaceae</taxon>
        <taxon>Penicillium</taxon>
    </lineage>
</organism>
<reference evidence="5" key="2">
    <citation type="journal article" date="2023" name="IMA Fungus">
        <title>Comparative genomic study of the Penicillium genus elucidates a diverse pangenome and 15 lateral gene transfer events.</title>
        <authorList>
            <person name="Petersen C."/>
            <person name="Sorensen T."/>
            <person name="Nielsen M.R."/>
            <person name="Sondergaard T.E."/>
            <person name="Sorensen J.L."/>
            <person name="Fitzpatrick D.A."/>
            <person name="Frisvad J.C."/>
            <person name="Nielsen K.L."/>
        </authorList>
    </citation>
    <scope>NUCLEOTIDE SEQUENCE</scope>
    <source>
        <strain evidence="5">IBT 21472</strain>
    </source>
</reference>
<evidence type="ECO:0000256" key="1">
    <source>
        <dbReference type="ARBA" id="ARBA00023015"/>
    </source>
</evidence>
<comment type="caution">
    <text evidence="5">The sequence shown here is derived from an EMBL/GenBank/DDBJ whole genome shotgun (WGS) entry which is preliminary data.</text>
</comment>
<proteinExistence type="predicted"/>
<dbReference type="OrthoDB" id="5392779at2759"/>
<feature type="compositionally biased region" description="Polar residues" evidence="4">
    <location>
        <begin position="330"/>
        <end position="345"/>
    </location>
</feature>
<keyword evidence="3" id="KW-0539">Nucleus</keyword>
<accession>A0A9W9PTW2</accession>
<dbReference type="Proteomes" id="UP001147746">
    <property type="component" value="Unassembled WGS sequence"/>
</dbReference>
<evidence type="ECO:0000313" key="5">
    <source>
        <dbReference type="EMBL" id="KAJ5311356.1"/>
    </source>
</evidence>
<evidence type="ECO:0000256" key="2">
    <source>
        <dbReference type="ARBA" id="ARBA00023163"/>
    </source>
</evidence>
<dbReference type="PANTHER" id="PTHR47840:SF1">
    <property type="entry name" value="ZN(II)2CYS6 TRANSCRIPTION FACTOR (EUROFUNG)"/>
    <property type="match status" value="1"/>
</dbReference>
<dbReference type="AlphaFoldDB" id="A0A9W9PTW2"/>
<dbReference type="CDD" id="cd12148">
    <property type="entry name" value="fungal_TF_MHR"/>
    <property type="match status" value="1"/>
</dbReference>
<dbReference type="EMBL" id="JAPZBO010000007">
    <property type="protein sequence ID" value="KAJ5311356.1"/>
    <property type="molecule type" value="Genomic_DNA"/>
</dbReference>
<evidence type="ECO:0008006" key="7">
    <source>
        <dbReference type="Google" id="ProtNLM"/>
    </source>
</evidence>
<evidence type="ECO:0000256" key="3">
    <source>
        <dbReference type="ARBA" id="ARBA00023242"/>
    </source>
</evidence>
<keyword evidence="6" id="KW-1185">Reference proteome</keyword>
<evidence type="ECO:0000313" key="6">
    <source>
        <dbReference type="Proteomes" id="UP001147746"/>
    </source>
</evidence>